<dbReference type="EMBL" id="CAJHNJ030000420">
    <property type="protein sequence ID" value="CAG9137815.1"/>
    <property type="molecule type" value="Genomic_DNA"/>
</dbReference>
<organism evidence="2 3">
    <name type="scientific">Plutella xylostella</name>
    <name type="common">Diamondback moth</name>
    <name type="synonym">Plutella maculipennis</name>
    <dbReference type="NCBI Taxonomy" id="51655"/>
    <lineage>
        <taxon>Eukaryota</taxon>
        <taxon>Metazoa</taxon>
        <taxon>Ecdysozoa</taxon>
        <taxon>Arthropoda</taxon>
        <taxon>Hexapoda</taxon>
        <taxon>Insecta</taxon>
        <taxon>Pterygota</taxon>
        <taxon>Neoptera</taxon>
        <taxon>Endopterygota</taxon>
        <taxon>Lepidoptera</taxon>
        <taxon>Glossata</taxon>
        <taxon>Ditrysia</taxon>
        <taxon>Yponomeutoidea</taxon>
        <taxon>Plutellidae</taxon>
        <taxon>Plutella</taxon>
    </lineage>
</organism>
<name>A0A8S4G9Q1_PLUXY</name>
<keyword evidence="3" id="KW-1185">Reference proteome</keyword>
<evidence type="ECO:0000313" key="2">
    <source>
        <dbReference type="EMBL" id="CAG9137815.1"/>
    </source>
</evidence>
<accession>A0A8S4G9Q1</accession>
<sequence>MVALQSSVDSLQLEQNDKDQWSRLNNVEIKGVPIKNNENLFKIVESLGEHIGLPVLKSQINFVTRVPAYNSKEKSILIGFLNRYTKEDFVAAGRAKKELKACDVGYSSCDHRIFFNDHLSPGNKRILTRVKDLARVKNYRYVWVKHAKIHVRKNDGSPATIVKSIDDLNKLQ</sequence>
<dbReference type="InterPro" id="IPR057251">
    <property type="entry name" value="FP_C"/>
</dbReference>
<gene>
    <name evidence="2" type="ORF">PLXY2_LOCUS16067</name>
</gene>
<evidence type="ECO:0000259" key="1">
    <source>
        <dbReference type="Pfam" id="PF25298"/>
    </source>
</evidence>
<dbReference type="Pfam" id="PF25298">
    <property type="entry name" value="Baculo_FP_2nd"/>
    <property type="match status" value="1"/>
</dbReference>
<comment type="caution">
    <text evidence="2">The sequence shown here is derived from an EMBL/GenBank/DDBJ whole genome shotgun (WGS) entry which is preliminary data.</text>
</comment>
<dbReference type="AlphaFoldDB" id="A0A8S4G9Q1"/>
<proteinExistence type="predicted"/>
<reference evidence="2" key="1">
    <citation type="submission" date="2020-11" db="EMBL/GenBank/DDBJ databases">
        <authorList>
            <person name="Whiteford S."/>
        </authorList>
    </citation>
    <scope>NUCLEOTIDE SEQUENCE</scope>
</reference>
<evidence type="ECO:0000313" key="3">
    <source>
        <dbReference type="Proteomes" id="UP000653454"/>
    </source>
</evidence>
<protein>
    <submittedName>
        <fullName evidence="2">(diamondback moth) hypothetical protein</fullName>
    </submittedName>
</protein>
<dbReference type="Proteomes" id="UP000653454">
    <property type="component" value="Unassembled WGS sequence"/>
</dbReference>
<feature type="domain" description="FP protein C-terminal" evidence="1">
    <location>
        <begin position="121"/>
        <end position="171"/>
    </location>
</feature>